<keyword evidence="3" id="KW-0963">Cytoplasm</keyword>
<dbReference type="Pfam" id="PF00582">
    <property type="entry name" value="Usp"/>
    <property type="match status" value="2"/>
</dbReference>
<reference evidence="6 7" key="1">
    <citation type="submission" date="2014-12" db="EMBL/GenBank/DDBJ databases">
        <title>Genome sequencing of Photobacterium gaetbulicola AD005a.</title>
        <authorList>
            <person name="Adrian T.G.S."/>
            <person name="Chan K.G."/>
        </authorList>
    </citation>
    <scope>NUCLEOTIDE SEQUENCE [LARGE SCALE GENOMIC DNA]</scope>
    <source>
        <strain evidence="6 7">AD005a</strain>
    </source>
</reference>
<dbReference type="EMBL" id="JWLZ01000184">
    <property type="protein sequence ID" value="KHT62143.1"/>
    <property type="molecule type" value="Genomic_DNA"/>
</dbReference>
<evidence type="ECO:0000313" key="7">
    <source>
        <dbReference type="Proteomes" id="UP000031278"/>
    </source>
</evidence>
<dbReference type="Proteomes" id="UP000031278">
    <property type="component" value="Unassembled WGS sequence"/>
</dbReference>
<dbReference type="AlphaFoldDB" id="A0A0B9G085"/>
<accession>A0A0B9G085</accession>
<comment type="subcellular location">
    <subcellularLocation>
        <location evidence="1">Cytoplasm</location>
    </subcellularLocation>
</comment>
<dbReference type="PANTHER" id="PTHR47892:SF1">
    <property type="entry name" value="UNIVERSAL STRESS PROTEIN E"/>
    <property type="match status" value="1"/>
</dbReference>
<dbReference type="CDD" id="cd00293">
    <property type="entry name" value="USP-like"/>
    <property type="match status" value="1"/>
</dbReference>
<dbReference type="InterPro" id="IPR006016">
    <property type="entry name" value="UspA"/>
</dbReference>
<dbReference type="PANTHER" id="PTHR47892">
    <property type="entry name" value="UNIVERSAL STRESS PROTEIN E"/>
    <property type="match status" value="1"/>
</dbReference>
<sequence>MKLNRLLVTIAPEQPLNDSFHQAFWFANQCSARVILLTVIEELSELKEIANYSDTAVNIIEEAQKFYHHQLNQHVEVLQAQYPNITFDTHVRIGIPHIEIVKEANSSLASMVIIDSTRADKKTACQRGRNTLNVIRKSEVPIWSISSYSKPIEQVVAAVDLSNIEYQEFNKKLVALAVEYCEITGADLTLCHAWRLDSEGYLRKWSGYDDNDIEQLSQKMKQERVERLKSLLKPHQNSPVNTKIEIVEGEAREVLPLYASAKGVDVVILGSLSRTGIAGFLMGNTAESMINQLSCSVLTLKPDSFESPV</sequence>
<evidence type="ECO:0000256" key="2">
    <source>
        <dbReference type="ARBA" id="ARBA00008791"/>
    </source>
</evidence>
<protein>
    <submittedName>
        <fullName evidence="6">Universal stress protein family 1</fullName>
    </submittedName>
</protein>
<dbReference type="Gene3D" id="3.40.50.12370">
    <property type="match status" value="1"/>
</dbReference>
<comment type="function">
    <text evidence="4">Required for resistance to DNA-damaging agents.</text>
</comment>
<evidence type="ECO:0000313" key="6">
    <source>
        <dbReference type="EMBL" id="KHT62143.1"/>
    </source>
</evidence>
<comment type="caution">
    <text evidence="6">The sequence shown here is derived from an EMBL/GenBank/DDBJ whole genome shotgun (WGS) entry which is preliminary data.</text>
</comment>
<evidence type="ECO:0000256" key="3">
    <source>
        <dbReference type="ARBA" id="ARBA00022490"/>
    </source>
</evidence>
<comment type="similarity">
    <text evidence="2">Belongs to the universal stress protein A family.</text>
</comment>
<gene>
    <name evidence="6" type="ORF">RJ45_19075</name>
</gene>
<dbReference type="RefSeq" id="WP_039466022.1">
    <property type="nucleotide sequence ID" value="NZ_JWLZ01000184.1"/>
</dbReference>
<evidence type="ECO:0000256" key="4">
    <source>
        <dbReference type="ARBA" id="ARBA00037131"/>
    </source>
</evidence>
<evidence type="ECO:0000256" key="1">
    <source>
        <dbReference type="ARBA" id="ARBA00004496"/>
    </source>
</evidence>
<dbReference type="SUPFAM" id="SSF52402">
    <property type="entry name" value="Adenine nucleotide alpha hydrolases-like"/>
    <property type="match status" value="2"/>
</dbReference>
<evidence type="ECO:0000259" key="5">
    <source>
        <dbReference type="Pfam" id="PF00582"/>
    </source>
</evidence>
<feature type="domain" description="UspA" evidence="5">
    <location>
        <begin position="168"/>
        <end position="300"/>
    </location>
</feature>
<name>A0A0B9G085_9GAMM</name>
<organism evidence="6 7">
    <name type="scientific">Photobacterium gaetbulicola</name>
    <dbReference type="NCBI Taxonomy" id="1295392"/>
    <lineage>
        <taxon>Bacteria</taxon>
        <taxon>Pseudomonadati</taxon>
        <taxon>Pseudomonadota</taxon>
        <taxon>Gammaproteobacteria</taxon>
        <taxon>Vibrionales</taxon>
        <taxon>Vibrionaceae</taxon>
        <taxon>Photobacterium</taxon>
    </lineage>
</organism>
<proteinExistence type="inferred from homology"/>
<feature type="domain" description="UspA" evidence="5">
    <location>
        <begin position="5"/>
        <end position="143"/>
    </location>
</feature>
<dbReference type="GO" id="GO:0005737">
    <property type="term" value="C:cytoplasm"/>
    <property type="evidence" value="ECO:0007669"/>
    <property type="project" value="UniProtKB-SubCell"/>
</dbReference>